<name>A0A5S3WWP8_9GAMM</name>
<dbReference type="PANTHER" id="PTHR43280:SF29">
    <property type="entry name" value="ARAC-FAMILY TRANSCRIPTIONAL REGULATOR"/>
    <property type="match status" value="1"/>
</dbReference>
<keyword evidence="1" id="KW-0805">Transcription regulation</keyword>
<comment type="caution">
    <text evidence="6">The sequence shown here is derived from an EMBL/GenBank/DDBJ whole genome shotgun (WGS) entry which is preliminary data.</text>
</comment>
<dbReference type="EMBL" id="PNCJ01000027">
    <property type="protein sequence ID" value="TMP34740.1"/>
    <property type="molecule type" value="Genomic_DNA"/>
</dbReference>
<dbReference type="AlphaFoldDB" id="A0A5S3WWP8"/>
<keyword evidence="4" id="KW-0472">Membrane</keyword>
<reference evidence="6 7" key="1">
    <citation type="submission" date="2018-01" db="EMBL/GenBank/DDBJ databases">
        <authorList>
            <person name="Paulsen S."/>
            <person name="Gram L.K."/>
        </authorList>
    </citation>
    <scope>NUCLEOTIDE SEQUENCE [LARGE SCALE GENOMIC DNA]</scope>
    <source>
        <strain evidence="6 7">S2599</strain>
    </source>
</reference>
<dbReference type="InterPro" id="IPR009057">
    <property type="entry name" value="Homeodomain-like_sf"/>
</dbReference>
<evidence type="ECO:0000313" key="7">
    <source>
        <dbReference type="Proteomes" id="UP000306719"/>
    </source>
</evidence>
<accession>A0A5S3WWP8</accession>
<dbReference type="PANTHER" id="PTHR43280">
    <property type="entry name" value="ARAC-FAMILY TRANSCRIPTIONAL REGULATOR"/>
    <property type="match status" value="1"/>
</dbReference>
<reference evidence="7" key="2">
    <citation type="submission" date="2019-06" db="EMBL/GenBank/DDBJ databases">
        <title>Co-occurence of chitin degradation, pigmentation and bioactivity in marine Pseudoalteromonas.</title>
        <authorList>
            <person name="Sonnenschein E.C."/>
            <person name="Bech P.K."/>
        </authorList>
    </citation>
    <scope>NUCLEOTIDE SEQUENCE [LARGE SCALE GENOMIC DNA]</scope>
    <source>
        <strain evidence="7">S2599</strain>
    </source>
</reference>
<keyword evidence="4" id="KW-1133">Transmembrane helix</keyword>
<dbReference type="PROSITE" id="PS01124">
    <property type="entry name" value="HTH_ARAC_FAMILY_2"/>
    <property type="match status" value="1"/>
</dbReference>
<dbReference type="GO" id="GO:0003700">
    <property type="term" value="F:DNA-binding transcription factor activity"/>
    <property type="evidence" value="ECO:0007669"/>
    <property type="project" value="InterPro"/>
</dbReference>
<gene>
    <name evidence="6" type="ORF">CWB98_17225</name>
</gene>
<evidence type="ECO:0000256" key="4">
    <source>
        <dbReference type="SAM" id="Phobius"/>
    </source>
</evidence>
<evidence type="ECO:0000256" key="3">
    <source>
        <dbReference type="ARBA" id="ARBA00023163"/>
    </source>
</evidence>
<dbReference type="RefSeq" id="WP_138545948.1">
    <property type="nucleotide sequence ID" value="NZ_PNCJ01000027.1"/>
</dbReference>
<dbReference type="Pfam" id="PF12833">
    <property type="entry name" value="HTH_18"/>
    <property type="match status" value="1"/>
</dbReference>
<sequence>MALVTLADLLFRFSALGLLIALVLFNWPRLTGFERLLAVALATSLACFLLLTQPLPEWRFNPLRNLFLAATELLPLVLCACAWYLITLRVPHWLTLSWGRWLLGCAVFISSCVFLVYGSNTYWHTLMHAFSALAMCATLYYCLANFNDDLVHSRRRLRLLLATFALLHCLVLVGFELSASLIRRDPGYLLANAVFIFCLLILLTGLSRPAAKHNGNPGRQAAQQTLPVPAHWLTTYEALQTLLMQGIYREPELTIGLLAKRLDIPTHQLRTLINQQLGFKNFSQFINQYRLAYAAEQLRDLAHARTAILSIAFDAGFNSIGPFNRAFKRAYTLTPGDYRKQHLSGVQTRSKDCTGS</sequence>
<evidence type="ECO:0000256" key="2">
    <source>
        <dbReference type="ARBA" id="ARBA00023125"/>
    </source>
</evidence>
<protein>
    <recommendedName>
        <fullName evidence="5">HTH araC/xylS-type domain-containing protein</fullName>
    </recommendedName>
</protein>
<dbReference type="OrthoDB" id="345413at2"/>
<feature type="transmembrane region" description="Helical" evidence="4">
    <location>
        <begin position="188"/>
        <end position="206"/>
    </location>
</feature>
<feature type="transmembrane region" description="Helical" evidence="4">
    <location>
        <begin position="159"/>
        <end position="182"/>
    </location>
</feature>
<feature type="transmembrane region" description="Helical" evidence="4">
    <location>
        <begin position="67"/>
        <end position="86"/>
    </location>
</feature>
<dbReference type="PRINTS" id="PR00032">
    <property type="entry name" value="HTHARAC"/>
</dbReference>
<feature type="transmembrane region" description="Helical" evidence="4">
    <location>
        <begin position="129"/>
        <end position="147"/>
    </location>
</feature>
<feature type="transmembrane region" description="Helical" evidence="4">
    <location>
        <begin position="6"/>
        <end position="25"/>
    </location>
</feature>
<keyword evidence="4" id="KW-0812">Transmembrane</keyword>
<feature type="transmembrane region" description="Helical" evidence="4">
    <location>
        <begin position="37"/>
        <end position="55"/>
    </location>
</feature>
<keyword evidence="2" id="KW-0238">DNA-binding</keyword>
<feature type="domain" description="HTH araC/xylS-type" evidence="5">
    <location>
        <begin position="237"/>
        <end position="341"/>
    </location>
</feature>
<dbReference type="GO" id="GO:0043565">
    <property type="term" value="F:sequence-specific DNA binding"/>
    <property type="evidence" value="ECO:0007669"/>
    <property type="project" value="InterPro"/>
</dbReference>
<evidence type="ECO:0000313" key="6">
    <source>
        <dbReference type="EMBL" id="TMP34740.1"/>
    </source>
</evidence>
<evidence type="ECO:0000259" key="5">
    <source>
        <dbReference type="PROSITE" id="PS01124"/>
    </source>
</evidence>
<dbReference type="SUPFAM" id="SSF46689">
    <property type="entry name" value="Homeodomain-like"/>
    <property type="match status" value="1"/>
</dbReference>
<dbReference type="Proteomes" id="UP000306719">
    <property type="component" value="Unassembled WGS sequence"/>
</dbReference>
<dbReference type="Gene3D" id="1.10.10.60">
    <property type="entry name" value="Homeodomain-like"/>
    <property type="match status" value="1"/>
</dbReference>
<keyword evidence="3" id="KW-0804">Transcription</keyword>
<evidence type="ECO:0000256" key="1">
    <source>
        <dbReference type="ARBA" id="ARBA00023015"/>
    </source>
</evidence>
<feature type="transmembrane region" description="Helical" evidence="4">
    <location>
        <begin position="98"/>
        <end position="117"/>
    </location>
</feature>
<dbReference type="SMART" id="SM00342">
    <property type="entry name" value="HTH_ARAC"/>
    <property type="match status" value="1"/>
</dbReference>
<dbReference type="InterPro" id="IPR018060">
    <property type="entry name" value="HTH_AraC"/>
</dbReference>
<proteinExistence type="predicted"/>
<organism evidence="6 7">
    <name type="scientific">Pseudoalteromonas rubra</name>
    <dbReference type="NCBI Taxonomy" id="43658"/>
    <lineage>
        <taxon>Bacteria</taxon>
        <taxon>Pseudomonadati</taxon>
        <taxon>Pseudomonadota</taxon>
        <taxon>Gammaproteobacteria</taxon>
        <taxon>Alteromonadales</taxon>
        <taxon>Pseudoalteromonadaceae</taxon>
        <taxon>Pseudoalteromonas</taxon>
    </lineage>
</organism>
<dbReference type="InterPro" id="IPR020449">
    <property type="entry name" value="Tscrpt_reg_AraC-type_HTH"/>
</dbReference>